<feature type="domain" description="Helix-turn-helix" evidence="2">
    <location>
        <begin position="6"/>
        <end position="33"/>
    </location>
</feature>
<sequence length="88" mass="9437">MEDEIWLTVKEAALFVGVDVQTVYSWVRQGHLKVTGSTTSAGSSSAISTSPRPSWPRELRRSGCSHRPPGAPSARRPAQSAFVLSVVG</sequence>
<reference evidence="3" key="1">
    <citation type="submission" date="2024-07" db="EMBL/GenBank/DDBJ databases">
        <authorList>
            <person name="Yu S.T."/>
        </authorList>
    </citation>
    <scope>NUCLEOTIDE SEQUENCE</scope>
    <source>
        <strain evidence="3">R35</strain>
    </source>
</reference>
<feature type="compositionally biased region" description="Low complexity" evidence="1">
    <location>
        <begin position="65"/>
        <end position="78"/>
    </location>
</feature>
<dbReference type="InterPro" id="IPR041657">
    <property type="entry name" value="HTH_17"/>
</dbReference>
<dbReference type="EMBL" id="CP163440">
    <property type="protein sequence ID" value="XDQ68336.1"/>
    <property type="molecule type" value="Genomic_DNA"/>
</dbReference>
<accession>A0AB39SN66</accession>
<organism evidence="3">
    <name type="scientific">Streptomyces sp. R35</name>
    <dbReference type="NCBI Taxonomy" id="3238630"/>
    <lineage>
        <taxon>Bacteria</taxon>
        <taxon>Bacillati</taxon>
        <taxon>Actinomycetota</taxon>
        <taxon>Actinomycetes</taxon>
        <taxon>Kitasatosporales</taxon>
        <taxon>Streptomycetaceae</taxon>
        <taxon>Streptomyces</taxon>
    </lineage>
</organism>
<evidence type="ECO:0000259" key="2">
    <source>
        <dbReference type="Pfam" id="PF12728"/>
    </source>
</evidence>
<feature type="compositionally biased region" description="Low complexity" evidence="1">
    <location>
        <begin position="35"/>
        <end position="50"/>
    </location>
</feature>
<feature type="region of interest" description="Disordered" evidence="1">
    <location>
        <begin position="35"/>
        <end position="78"/>
    </location>
</feature>
<name>A0AB39SN66_9ACTN</name>
<gene>
    <name evidence="3" type="ORF">AB5J50_50135</name>
</gene>
<proteinExistence type="predicted"/>
<dbReference type="Pfam" id="PF12728">
    <property type="entry name" value="HTH_17"/>
    <property type="match status" value="1"/>
</dbReference>
<evidence type="ECO:0000313" key="3">
    <source>
        <dbReference type="EMBL" id="XDQ68336.1"/>
    </source>
</evidence>
<protein>
    <submittedName>
        <fullName evidence="3">Helix-turn-helix domain-containing protein</fullName>
    </submittedName>
</protein>
<evidence type="ECO:0000256" key="1">
    <source>
        <dbReference type="SAM" id="MobiDB-lite"/>
    </source>
</evidence>
<dbReference type="RefSeq" id="WP_369265158.1">
    <property type="nucleotide sequence ID" value="NZ_CP163440.1"/>
</dbReference>
<dbReference type="AlphaFoldDB" id="A0AB39SN66"/>